<comment type="caution">
    <text evidence="1">The sequence shown here is derived from an EMBL/GenBank/DDBJ whole genome shotgun (WGS) entry which is preliminary data.</text>
</comment>
<accession>A0A916TWN8</accession>
<dbReference type="EMBL" id="BMGG01000001">
    <property type="protein sequence ID" value="GGC45260.1"/>
    <property type="molecule type" value="Genomic_DNA"/>
</dbReference>
<dbReference type="Gene3D" id="1.10.490.10">
    <property type="entry name" value="Globins"/>
    <property type="match status" value="1"/>
</dbReference>
<evidence type="ECO:0008006" key="3">
    <source>
        <dbReference type="Google" id="ProtNLM"/>
    </source>
</evidence>
<keyword evidence="2" id="KW-1185">Reference proteome</keyword>
<dbReference type="SUPFAM" id="SSF46458">
    <property type="entry name" value="Globin-like"/>
    <property type="match status" value="1"/>
</dbReference>
<dbReference type="CDD" id="cd08916">
    <property type="entry name" value="TrHb3_P"/>
    <property type="match status" value="1"/>
</dbReference>
<reference evidence="1" key="2">
    <citation type="submission" date="2020-09" db="EMBL/GenBank/DDBJ databases">
        <authorList>
            <person name="Sun Q."/>
            <person name="Zhou Y."/>
        </authorList>
    </citation>
    <scope>NUCLEOTIDE SEQUENCE</scope>
    <source>
        <strain evidence="1">CGMCC 1.12919</strain>
    </source>
</reference>
<sequence>MDAAGDITEEALRRLVALFYARVRADAELGPIFNDAIDDWPEHLETLAAFWSSVMLTSGRYKGNPVAAHLKHRDRIAPHLFERWLALWNRTTAETMAPAEAAALQAKAARIAESLQLALFFRLGPQSGRGA</sequence>
<gene>
    <name evidence="1" type="ORF">GCM10010994_00510</name>
</gene>
<protein>
    <recommendedName>
        <fullName evidence="3">Preprotein translocase subunit TatC</fullName>
    </recommendedName>
</protein>
<dbReference type="RefSeq" id="WP_188607138.1">
    <property type="nucleotide sequence ID" value="NZ_BMGG01000001.1"/>
</dbReference>
<proteinExistence type="predicted"/>
<dbReference type="Proteomes" id="UP000637002">
    <property type="component" value="Unassembled WGS sequence"/>
</dbReference>
<name>A0A916TWN8_9HYPH</name>
<dbReference type="GO" id="GO:0019825">
    <property type="term" value="F:oxygen binding"/>
    <property type="evidence" value="ECO:0007669"/>
    <property type="project" value="InterPro"/>
</dbReference>
<dbReference type="GO" id="GO:0020037">
    <property type="term" value="F:heme binding"/>
    <property type="evidence" value="ECO:0007669"/>
    <property type="project" value="InterPro"/>
</dbReference>
<evidence type="ECO:0000313" key="2">
    <source>
        <dbReference type="Proteomes" id="UP000637002"/>
    </source>
</evidence>
<evidence type="ECO:0000313" key="1">
    <source>
        <dbReference type="EMBL" id="GGC45260.1"/>
    </source>
</evidence>
<dbReference type="InterPro" id="IPR012292">
    <property type="entry name" value="Globin/Proto"/>
</dbReference>
<dbReference type="InterPro" id="IPR009050">
    <property type="entry name" value="Globin-like_sf"/>
</dbReference>
<reference evidence="1" key="1">
    <citation type="journal article" date="2014" name="Int. J. Syst. Evol. Microbiol.">
        <title>Complete genome sequence of Corynebacterium casei LMG S-19264T (=DSM 44701T), isolated from a smear-ripened cheese.</title>
        <authorList>
            <consortium name="US DOE Joint Genome Institute (JGI-PGF)"/>
            <person name="Walter F."/>
            <person name="Albersmeier A."/>
            <person name="Kalinowski J."/>
            <person name="Ruckert C."/>
        </authorList>
    </citation>
    <scope>NUCLEOTIDE SEQUENCE</scope>
    <source>
        <strain evidence="1">CGMCC 1.12919</strain>
    </source>
</reference>
<organism evidence="1 2">
    <name type="scientific">Chelatococcus reniformis</name>
    <dbReference type="NCBI Taxonomy" id="1494448"/>
    <lineage>
        <taxon>Bacteria</taxon>
        <taxon>Pseudomonadati</taxon>
        <taxon>Pseudomonadota</taxon>
        <taxon>Alphaproteobacteria</taxon>
        <taxon>Hyphomicrobiales</taxon>
        <taxon>Chelatococcaceae</taxon>
        <taxon>Chelatococcus</taxon>
    </lineage>
</organism>
<dbReference type="AlphaFoldDB" id="A0A916TWN8"/>